<name>A0A5C6XGM0_9DELT</name>
<dbReference type="InterPro" id="IPR001279">
    <property type="entry name" value="Metallo-B-lactamas"/>
</dbReference>
<feature type="binding site" evidence="7">
    <location>
        <position position="135"/>
    </location>
    <ligand>
        <name>Zn(2+)</name>
        <dbReference type="ChEBI" id="CHEBI:29105"/>
        <label>1</label>
    </ligand>
</feature>
<dbReference type="Pfam" id="PF00753">
    <property type="entry name" value="Lactamase_B"/>
    <property type="match status" value="1"/>
</dbReference>
<proteinExistence type="inferred from homology"/>
<evidence type="ECO:0000256" key="6">
    <source>
        <dbReference type="ARBA" id="ARBA00022833"/>
    </source>
</evidence>
<dbReference type="Gene3D" id="3.60.15.10">
    <property type="entry name" value="Ribonuclease Z/Hydroxyacylglutathione hydrolase-like"/>
    <property type="match status" value="1"/>
</dbReference>
<evidence type="ECO:0000256" key="4">
    <source>
        <dbReference type="ARBA" id="ARBA00022723"/>
    </source>
</evidence>
<evidence type="ECO:0000313" key="10">
    <source>
        <dbReference type="Proteomes" id="UP000321412"/>
    </source>
</evidence>
<dbReference type="InterPro" id="IPR032282">
    <property type="entry name" value="HAGH_C"/>
</dbReference>
<feature type="binding site" evidence="7">
    <location>
        <position position="67"/>
    </location>
    <ligand>
        <name>Zn(2+)</name>
        <dbReference type="ChEBI" id="CHEBI:29105"/>
        <label>1</label>
    </ligand>
</feature>
<gene>
    <name evidence="7" type="primary">gloB</name>
    <name evidence="9" type="ORF">FRC98_06795</name>
</gene>
<dbReference type="UniPathway" id="UPA00619">
    <property type="reaction ID" value="UER00676"/>
</dbReference>
<accession>A0A5C6XGM0</accession>
<evidence type="ECO:0000313" key="9">
    <source>
        <dbReference type="EMBL" id="TXD38583.1"/>
    </source>
</evidence>
<feature type="binding site" evidence="7">
    <location>
        <position position="71"/>
    </location>
    <ligand>
        <name>Zn(2+)</name>
        <dbReference type="ChEBI" id="CHEBI:29105"/>
        <label>2</label>
    </ligand>
</feature>
<evidence type="ECO:0000259" key="8">
    <source>
        <dbReference type="SMART" id="SM00849"/>
    </source>
</evidence>
<feature type="binding site" evidence="7">
    <location>
        <position position="152"/>
    </location>
    <ligand>
        <name>Zn(2+)</name>
        <dbReference type="ChEBI" id="CHEBI:29105"/>
        <label>1</label>
    </ligand>
</feature>
<feature type="domain" description="Metallo-beta-lactamase" evidence="8">
    <location>
        <begin position="25"/>
        <end position="192"/>
    </location>
</feature>
<comment type="function">
    <text evidence="7">Thiolesterase that catalyzes the hydrolysis of S-D-lactoyl-glutathione to form glutathione and D-lactic acid.</text>
</comment>
<feature type="binding site" evidence="7">
    <location>
        <position position="192"/>
    </location>
    <ligand>
        <name>Zn(2+)</name>
        <dbReference type="ChEBI" id="CHEBI:29105"/>
        <label>2</label>
    </ligand>
</feature>
<dbReference type="SUPFAM" id="SSF56281">
    <property type="entry name" value="Metallo-hydrolase/oxidoreductase"/>
    <property type="match status" value="1"/>
</dbReference>
<comment type="caution">
    <text evidence="9">The sequence shown here is derived from an EMBL/GenBank/DDBJ whole genome shotgun (WGS) entry which is preliminary data.</text>
</comment>
<protein>
    <recommendedName>
        <fullName evidence="7">Hydroxyacylglutathione hydrolase</fullName>
        <ecNumber evidence="7">3.1.2.6</ecNumber>
    </recommendedName>
    <alternativeName>
        <fullName evidence="7">Glyoxalase II</fullName>
        <shortName evidence="7">Glx II</shortName>
    </alternativeName>
</protein>
<evidence type="ECO:0000256" key="2">
    <source>
        <dbReference type="ARBA" id="ARBA00004963"/>
    </source>
</evidence>
<dbReference type="PANTHER" id="PTHR11935:SF94">
    <property type="entry name" value="TENZING NORGAY, ISOFORM C"/>
    <property type="match status" value="1"/>
</dbReference>
<keyword evidence="5 7" id="KW-0378">Hydrolase</keyword>
<comment type="catalytic activity">
    <reaction evidence="1 7">
        <text>an S-(2-hydroxyacyl)glutathione + H2O = a 2-hydroxy carboxylate + glutathione + H(+)</text>
        <dbReference type="Rhea" id="RHEA:21864"/>
        <dbReference type="ChEBI" id="CHEBI:15377"/>
        <dbReference type="ChEBI" id="CHEBI:15378"/>
        <dbReference type="ChEBI" id="CHEBI:57925"/>
        <dbReference type="ChEBI" id="CHEBI:58896"/>
        <dbReference type="ChEBI" id="CHEBI:71261"/>
        <dbReference type="EC" id="3.1.2.6"/>
    </reaction>
</comment>
<dbReference type="GO" id="GO:0004416">
    <property type="term" value="F:hydroxyacylglutathione hydrolase activity"/>
    <property type="evidence" value="ECO:0007669"/>
    <property type="project" value="UniProtKB-UniRule"/>
</dbReference>
<keyword evidence="6 7" id="KW-0862">Zinc</keyword>
<dbReference type="EC" id="3.1.2.6" evidence="7"/>
<keyword evidence="4 7" id="KW-0479">Metal-binding</keyword>
<dbReference type="AlphaFoldDB" id="A0A5C6XGM0"/>
<evidence type="ECO:0000256" key="1">
    <source>
        <dbReference type="ARBA" id="ARBA00001623"/>
    </source>
</evidence>
<comment type="similarity">
    <text evidence="3 7">Belongs to the metallo-beta-lactamase superfamily. Glyoxalase II family.</text>
</comment>
<dbReference type="InterPro" id="IPR035680">
    <property type="entry name" value="Clx_II_MBL"/>
</dbReference>
<sequence>MPGGPPIREMMMTVRIETIASTVSDNYFYALADSHGRAALIDPVDVDAAVARIRELGWDLQWVINTHWHPDHVAGNAGVLKAFPEAQVVGPAGDRARIDGQFSSTPRGGVEVEMRGGETLRVGELELQVLDTPGHTEGHVSLLIDEHLFSGDVIFSGGAGHCRAGGDLGTHFATFHEVLGTLPDATLFYPGHDYTERNCEFILSIEPEHREAKAVLEQAKALKPRERFVSTLGVERSYNPFMRLADPGLRQALSSRYGEAIEAARAQSDDEDEAVFRCLRALRDRW</sequence>
<dbReference type="HAMAP" id="MF_01374">
    <property type="entry name" value="Glyoxalase_2"/>
    <property type="match status" value="1"/>
</dbReference>
<evidence type="ECO:0000256" key="3">
    <source>
        <dbReference type="ARBA" id="ARBA00006759"/>
    </source>
</evidence>
<comment type="subunit">
    <text evidence="7">Monomer.</text>
</comment>
<dbReference type="CDD" id="cd07723">
    <property type="entry name" value="hydroxyacylglutathione_hydrolase_MBL-fold"/>
    <property type="match status" value="1"/>
</dbReference>
<feature type="binding site" evidence="7">
    <location>
        <position position="152"/>
    </location>
    <ligand>
        <name>Zn(2+)</name>
        <dbReference type="ChEBI" id="CHEBI:29105"/>
        <label>2</label>
    </ligand>
</feature>
<dbReference type="OrthoDB" id="9802248at2"/>
<comment type="cofactor">
    <cofactor evidence="7">
        <name>Zn(2+)</name>
        <dbReference type="ChEBI" id="CHEBI:29105"/>
    </cofactor>
    <text evidence="7">Binds 2 Zn(2+) ions per subunit.</text>
</comment>
<feature type="binding site" evidence="7">
    <location>
        <position position="72"/>
    </location>
    <ligand>
        <name>Zn(2+)</name>
        <dbReference type="ChEBI" id="CHEBI:29105"/>
        <label>2</label>
    </ligand>
</feature>
<evidence type="ECO:0000256" key="5">
    <source>
        <dbReference type="ARBA" id="ARBA00022801"/>
    </source>
</evidence>
<dbReference type="SMART" id="SM00849">
    <property type="entry name" value="Lactamase_B"/>
    <property type="match status" value="1"/>
</dbReference>
<dbReference type="GO" id="GO:0046872">
    <property type="term" value="F:metal ion binding"/>
    <property type="evidence" value="ECO:0007669"/>
    <property type="project" value="UniProtKB-KW"/>
</dbReference>
<dbReference type="PANTHER" id="PTHR11935">
    <property type="entry name" value="BETA LACTAMASE DOMAIN"/>
    <property type="match status" value="1"/>
</dbReference>
<dbReference type="InterPro" id="IPR036866">
    <property type="entry name" value="RibonucZ/Hydroxyglut_hydro"/>
</dbReference>
<dbReference type="Pfam" id="PF16123">
    <property type="entry name" value="HAGH_C"/>
    <property type="match status" value="1"/>
</dbReference>
<feature type="binding site" evidence="7">
    <location>
        <position position="69"/>
    </location>
    <ligand>
        <name>Zn(2+)</name>
        <dbReference type="ChEBI" id="CHEBI:29105"/>
        <label>1</label>
    </ligand>
</feature>
<dbReference type="Proteomes" id="UP000321412">
    <property type="component" value="Unassembled WGS sequence"/>
</dbReference>
<organism evidence="9 10">
    <name type="scientific">Lujinxingia vulgaris</name>
    <dbReference type="NCBI Taxonomy" id="2600176"/>
    <lineage>
        <taxon>Bacteria</taxon>
        <taxon>Deltaproteobacteria</taxon>
        <taxon>Bradymonadales</taxon>
        <taxon>Lujinxingiaceae</taxon>
        <taxon>Lujinxingia</taxon>
    </lineage>
</organism>
<reference evidence="9 10" key="1">
    <citation type="submission" date="2019-08" db="EMBL/GenBank/DDBJ databases">
        <title>Bradymonadales sp. TMQ4.</title>
        <authorList>
            <person name="Liang Q."/>
        </authorList>
    </citation>
    <scope>NUCLEOTIDE SEQUENCE [LARGE SCALE GENOMIC DNA]</scope>
    <source>
        <strain evidence="9 10">TMQ4</strain>
    </source>
</reference>
<evidence type="ECO:0000256" key="7">
    <source>
        <dbReference type="HAMAP-Rule" id="MF_01374"/>
    </source>
</evidence>
<dbReference type="EMBL" id="VOSM01000002">
    <property type="protein sequence ID" value="TXD38583.1"/>
    <property type="molecule type" value="Genomic_DNA"/>
</dbReference>
<dbReference type="InterPro" id="IPR017782">
    <property type="entry name" value="Hydroxyacylglutathione_Hdrlase"/>
</dbReference>
<keyword evidence="10" id="KW-1185">Reference proteome</keyword>
<dbReference type="GO" id="GO:0019243">
    <property type="term" value="P:methylglyoxal catabolic process to D-lactate via S-lactoyl-glutathione"/>
    <property type="evidence" value="ECO:0007669"/>
    <property type="project" value="InterPro"/>
</dbReference>
<comment type="pathway">
    <text evidence="2 7">Secondary metabolite metabolism; methylglyoxal degradation; (R)-lactate from methylglyoxal: step 2/2.</text>
</comment>